<evidence type="ECO:0000259" key="18">
    <source>
        <dbReference type="PROSITE" id="PS50980"/>
    </source>
</evidence>
<dbReference type="PROSITE" id="PS50980">
    <property type="entry name" value="COA_CT_NTER"/>
    <property type="match status" value="1"/>
</dbReference>
<dbReference type="Proteomes" id="UP000728185">
    <property type="component" value="Unassembled WGS sequence"/>
</dbReference>
<dbReference type="SUPFAM" id="SSF52096">
    <property type="entry name" value="ClpP/crotonase"/>
    <property type="match status" value="2"/>
</dbReference>
<dbReference type="SUPFAM" id="SSF51230">
    <property type="entry name" value="Single hybrid motif"/>
    <property type="match status" value="1"/>
</dbReference>
<dbReference type="SUPFAM" id="SSF56059">
    <property type="entry name" value="Glutathione synthetase ATP-binding domain-like"/>
    <property type="match status" value="1"/>
</dbReference>
<keyword evidence="9" id="KW-0092">Biotin</keyword>
<dbReference type="Gene3D" id="2.40.50.100">
    <property type="match status" value="1"/>
</dbReference>
<comment type="catalytic activity">
    <reaction evidence="12">
        <text>N(6)-biotinyl-L-lysyl-[protein] + hydrogencarbonate + ATP = N(6)-carboxybiotinyl-L-lysyl-[protein] + ADP + phosphate + H(+)</text>
        <dbReference type="Rhea" id="RHEA:13501"/>
        <dbReference type="Rhea" id="RHEA-COMP:10505"/>
        <dbReference type="Rhea" id="RHEA-COMP:10506"/>
        <dbReference type="ChEBI" id="CHEBI:15378"/>
        <dbReference type="ChEBI" id="CHEBI:17544"/>
        <dbReference type="ChEBI" id="CHEBI:30616"/>
        <dbReference type="ChEBI" id="CHEBI:43474"/>
        <dbReference type="ChEBI" id="CHEBI:83144"/>
        <dbReference type="ChEBI" id="CHEBI:83145"/>
        <dbReference type="ChEBI" id="CHEBI:456216"/>
        <dbReference type="EC" id="6.3.4.14"/>
    </reaction>
</comment>
<feature type="region of interest" description="Disordered" evidence="14">
    <location>
        <begin position="987"/>
        <end position="1036"/>
    </location>
</feature>
<dbReference type="SMART" id="SM00878">
    <property type="entry name" value="Biotin_carb_C"/>
    <property type="match status" value="1"/>
</dbReference>
<feature type="signal peptide" evidence="15">
    <location>
        <begin position="1"/>
        <end position="20"/>
    </location>
</feature>
<dbReference type="InterPro" id="IPR011761">
    <property type="entry name" value="ATP-grasp"/>
</dbReference>
<dbReference type="InterPro" id="IPR049076">
    <property type="entry name" value="ACCA"/>
</dbReference>
<keyword evidence="15" id="KW-0732">Signal</keyword>
<keyword evidence="21" id="KW-1185">Reference proteome</keyword>
<dbReference type="PANTHER" id="PTHR45728:SF3">
    <property type="entry name" value="ACETYL-COA CARBOXYLASE"/>
    <property type="match status" value="1"/>
</dbReference>
<dbReference type="CDD" id="cd06850">
    <property type="entry name" value="biotinyl_domain"/>
    <property type="match status" value="1"/>
</dbReference>
<comment type="caution">
    <text evidence="20">The sequence shown here is derived from an EMBL/GenBank/DDBJ whole genome shotgun (WGS) entry which is preliminary data.</text>
</comment>
<evidence type="ECO:0000256" key="9">
    <source>
        <dbReference type="ARBA" id="ARBA00023267"/>
    </source>
</evidence>
<keyword evidence="2" id="KW-0444">Lipid biosynthesis</keyword>
<name>A0A8E0RRZ1_9TREM</name>
<dbReference type="Pfam" id="PF02785">
    <property type="entry name" value="Biotin_carb_C"/>
    <property type="match status" value="1"/>
</dbReference>
<evidence type="ECO:0000256" key="4">
    <source>
        <dbReference type="ARBA" id="ARBA00022741"/>
    </source>
</evidence>
<gene>
    <name evidence="20" type="ORF">FBUS_05994</name>
</gene>
<evidence type="ECO:0000256" key="2">
    <source>
        <dbReference type="ARBA" id="ARBA00022516"/>
    </source>
</evidence>
<dbReference type="Gene3D" id="3.90.226.10">
    <property type="entry name" value="2-enoyl-CoA Hydratase, Chain A, domain 1"/>
    <property type="match status" value="2"/>
</dbReference>
<evidence type="ECO:0000256" key="10">
    <source>
        <dbReference type="ARBA" id="ARBA00023268"/>
    </source>
</evidence>
<feature type="chain" id="PRO_5034131306" evidence="15">
    <location>
        <begin position="21"/>
        <end position="2670"/>
    </location>
</feature>
<dbReference type="InterPro" id="IPR049074">
    <property type="entry name" value="ACCA_BT"/>
</dbReference>
<feature type="compositionally biased region" description="Polar residues" evidence="14">
    <location>
        <begin position="987"/>
        <end position="1001"/>
    </location>
</feature>
<dbReference type="SUPFAM" id="SSF51246">
    <property type="entry name" value="Rudiment single hybrid motif"/>
    <property type="match status" value="1"/>
</dbReference>
<organism evidence="20 21">
    <name type="scientific">Fasciolopsis buskii</name>
    <dbReference type="NCBI Taxonomy" id="27845"/>
    <lineage>
        <taxon>Eukaryota</taxon>
        <taxon>Metazoa</taxon>
        <taxon>Spiralia</taxon>
        <taxon>Lophotrochozoa</taxon>
        <taxon>Platyhelminthes</taxon>
        <taxon>Trematoda</taxon>
        <taxon>Digenea</taxon>
        <taxon>Plagiorchiida</taxon>
        <taxon>Echinostomata</taxon>
        <taxon>Echinostomatoidea</taxon>
        <taxon>Fasciolidae</taxon>
        <taxon>Fasciolopsis</taxon>
    </lineage>
</organism>
<dbReference type="InterPro" id="IPR034733">
    <property type="entry name" value="AcCoA_carboxyl_beta"/>
</dbReference>
<dbReference type="GO" id="GO:0046872">
    <property type="term" value="F:metal ion binding"/>
    <property type="evidence" value="ECO:0007669"/>
    <property type="project" value="InterPro"/>
</dbReference>
<dbReference type="FunFam" id="2.40.50.100:FF:000005">
    <property type="entry name" value="Acetyl-CoA carboxylase 1"/>
    <property type="match status" value="1"/>
</dbReference>
<evidence type="ECO:0000256" key="13">
    <source>
        <dbReference type="PROSITE-ProRule" id="PRU00409"/>
    </source>
</evidence>
<dbReference type="Pfam" id="PF00364">
    <property type="entry name" value="Biotin_lipoyl"/>
    <property type="match status" value="1"/>
</dbReference>
<dbReference type="EMBL" id="LUCM01006598">
    <property type="protein sequence ID" value="KAA0191050.1"/>
    <property type="molecule type" value="Genomic_DNA"/>
</dbReference>
<evidence type="ECO:0000256" key="14">
    <source>
        <dbReference type="SAM" id="MobiDB-lite"/>
    </source>
</evidence>
<dbReference type="InterPro" id="IPR001882">
    <property type="entry name" value="Biotin_BS"/>
</dbReference>
<dbReference type="Gene3D" id="3.30.470.20">
    <property type="entry name" value="ATP-grasp fold, B domain"/>
    <property type="match status" value="1"/>
</dbReference>
<dbReference type="GO" id="GO:2001295">
    <property type="term" value="P:malonyl-CoA biosynthetic process"/>
    <property type="evidence" value="ECO:0007669"/>
    <property type="project" value="UniProtKB-UniPathway"/>
</dbReference>
<feature type="domain" description="CoA carboxyltransferase C-terminal" evidence="19">
    <location>
        <begin position="1979"/>
        <end position="2319"/>
    </location>
</feature>
<dbReference type="PROSITE" id="PS50989">
    <property type="entry name" value="COA_CT_CTER"/>
    <property type="match status" value="1"/>
</dbReference>
<feature type="region of interest" description="Disordered" evidence="14">
    <location>
        <begin position="2464"/>
        <end position="2521"/>
    </location>
</feature>
<dbReference type="Pfam" id="PF02786">
    <property type="entry name" value="CPSase_L_D2"/>
    <property type="match status" value="1"/>
</dbReference>
<feature type="region of interest" description="Disordered" evidence="14">
    <location>
        <begin position="1190"/>
        <end position="1225"/>
    </location>
</feature>
<feature type="region of interest" description="Disordered" evidence="14">
    <location>
        <begin position="521"/>
        <end position="546"/>
    </location>
</feature>
<dbReference type="InterPro" id="IPR011762">
    <property type="entry name" value="COA_CT_N"/>
</dbReference>
<feature type="domain" description="ATP-grasp" evidence="16">
    <location>
        <begin position="15"/>
        <end position="76"/>
    </location>
</feature>
<dbReference type="PROSITE" id="PS50979">
    <property type="entry name" value="BC"/>
    <property type="match status" value="1"/>
</dbReference>
<dbReference type="InterPro" id="IPR000089">
    <property type="entry name" value="Biotin_lipoyl"/>
</dbReference>
<accession>A0A8E0RRZ1</accession>
<dbReference type="FunFam" id="2.40.460.10:FF:000001">
    <property type="entry name" value="Acetyl-CoA carboxylase 1"/>
    <property type="match status" value="1"/>
</dbReference>
<evidence type="ECO:0000256" key="7">
    <source>
        <dbReference type="ARBA" id="ARBA00023098"/>
    </source>
</evidence>
<evidence type="ECO:0000259" key="16">
    <source>
        <dbReference type="PROSITE" id="PS50975"/>
    </source>
</evidence>
<evidence type="ECO:0000256" key="15">
    <source>
        <dbReference type="SAM" id="SignalP"/>
    </source>
</evidence>
<evidence type="ECO:0000313" key="21">
    <source>
        <dbReference type="Proteomes" id="UP000728185"/>
    </source>
</evidence>
<dbReference type="GO" id="GO:0006633">
    <property type="term" value="P:fatty acid biosynthetic process"/>
    <property type="evidence" value="ECO:0007669"/>
    <property type="project" value="UniProtKB-KW"/>
</dbReference>
<evidence type="ECO:0000313" key="20">
    <source>
        <dbReference type="EMBL" id="KAA0191050.1"/>
    </source>
</evidence>
<dbReference type="Gene3D" id="2.40.460.10">
    <property type="entry name" value="Biotin dependent carboxylase carboxyltransferase"/>
    <property type="match status" value="1"/>
</dbReference>
<evidence type="ECO:0000256" key="5">
    <source>
        <dbReference type="ARBA" id="ARBA00022832"/>
    </source>
</evidence>
<dbReference type="OrthoDB" id="14612at2759"/>
<dbReference type="InterPro" id="IPR011053">
    <property type="entry name" value="Single_hybrid_motif"/>
</dbReference>
<evidence type="ECO:0000259" key="19">
    <source>
        <dbReference type="PROSITE" id="PS50989"/>
    </source>
</evidence>
<keyword evidence="8" id="KW-0275">Fatty acid biosynthesis</keyword>
<dbReference type="GO" id="GO:0004075">
    <property type="term" value="F:biotin carboxylase activity"/>
    <property type="evidence" value="ECO:0007669"/>
    <property type="project" value="UniProtKB-EC"/>
</dbReference>
<dbReference type="PROSITE" id="PS50975">
    <property type="entry name" value="ATP_GRASP"/>
    <property type="match status" value="1"/>
</dbReference>
<dbReference type="InterPro" id="IPR005479">
    <property type="entry name" value="CPAse_ATP-bd"/>
</dbReference>
<evidence type="ECO:0000259" key="17">
    <source>
        <dbReference type="PROSITE" id="PS50979"/>
    </source>
</evidence>
<evidence type="ECO:0000256" key="8">
    <source>
        <dbReference type="ARBA" id="ARBA00023160"/>
    </source>
</evidence>
<dbReference type="InterPro" id="IPR011763">
    <property type="entry name" value="COA_CT_C"/>
</dbReference>
<keyword evidence="3" id="KW-0436">Ligase</keyword>
<dbReference type="Pfam" id="PF01039">
    <property type="entry name" value="Carboxyl_trans"/>
    <property type="match status" value="2"/>
</dbReference>
<dbReference type="PROSITE" id="PS00188">
    <property type="entry name" value="BIOTIN"/>
    <property type="match status" value="1"/>
</dbReference>
<feature type="compositionally biased region" description="Basic and acidic residues" evidence="14">
    <location>
        <begin position="1190"/>
        <end position="1204"/>
    </location>
</feature>
<keyword evidence="7" id="KW-0443">Lipid metabolism</keyword>
<dbReference type="Pfam" id="PF08326">
    <property type="entry name" value="ACC_central"/>
    <property type="match status" value="2"/>
</dbReference>
<evidence type="ECO:0000256" key="12">
    <source>
        <dbReference type="ARBA" id="ARBA00048600"/>
    </source>
</evidence>
<evidence type="ECO:0000256" key="6">
    <source>
        <dbReference type="ARBA" id="ARBA00022840"/>
    </source>
</evidence>
<comment type="pathway">
    <text evidence="1">Lipid metabolism; malonyl-CoA biosynthesis; malonyl-CoA from acetyl-CoA: step 1/1.</text>
</comment>
<protein>
    <submittedName>
        <fullName evidence="20">Acetyl-CoA carboxylase 2</fullName>
    </submittedName>
</protein>
<evidence type="ECO:0000256" key="3">
    <source>
        <dbReference type="ARBA" id="ARBA00022598"/>
    </source>
</evidence>
<evidence type="ECO:0000256" key="1">
    <source>
        <dbReference type="ARBA" id="ARBA00004956"/>
    </source>
</evidence>
<feature type="compositionally biased region" description="Polar residues" evidence="14">
    <location>
        <begin position="1205"/>
        <end position="1220"/>
    </location>
</feature>
<dbReference type="Pfam" id="PF21385">
    <property type="entry name" value="ACCA_BT"/>
    <property type="match status" value="1"/>
</dbReference>
<dbReference type="GO" id="GO:0005739">
    <property type="term" value="C:mitochondrion"/>
    <property type="evidence" value="ECO:0007669"/>
    <property type="project" value="TreeGrafter"/>
</dbReference>
<evidence type="ECO:0000256" key="11">
    <source>
        <dbReference type="ARBA" id="ARBA00048065"/>
    </source>
</evidence>
<dbReference type="InterPro" id="IPR011764">
    <property type="entry name" value="Biotin_carboxylation_dom"/>
</dbReference>
<keyword evidence="10" id="KW-0511">Multifunctional enzyme</keyword>
<proteinExistence type="predicted"/>
<dbReference type="GO" id="GO:0005524">
    <property type="term" value="F:ATP binding"/>
    <property type="evidence" value="ECO:0007669"/>
    <property type="project" value="UniProtKB-UniRule"/>
</dbReference>
<comment type="catalytic activity">
    <reaction evidence="11">
        <text>hydrogencarbonate + acetyl-CoA + ATP = malonyl-CoA + ADP + phosphate + H(+)</text>
        <dbReference type="Rhea" id="RHEA:11308"/>
        <dbReference type="ChEBI" id="CHEBI:15378"/>
        <dbReference type="ChEBI" id="CHEBI:17544"/>
        <dbReference type="ChEBI" id="CHEBI:30616"/>
        <dbReference type="ChEBI" id="CHEBI:43474"/>
        <dbReference type="ChEBI" id="CHEBI:57288"/>
        <dbReference type="ChEBI" id="CHEBI:57384"/>
        <dbReference type="ChEBI" id="CHEBI:456216"/>
        <dbReference type="EC" id="6.4.1.2"/>
    </reaction>
</comment>
<dbReference type="InterPro" id="IPR011054">
    <property type="entry name" value="Rudment_hybrid_motif"/>
</dbReference>
<feature type="domain" description="CoA carboxyltransferase N-terminal" evidence="18">
    <location>
        <begin position="1502"/>
        <end position="1900"/>
    </location>
</feature>
<keyword evidence="4 13" id="KW-0547">Nucleotide-binding</keyword>
<sequence>MLFLCVSLPICLFFQAAVRLAKLVGYMSAGTVEYLYDPCTNQFFFLELNPRLQVEHPCTEVVAEVNLPACQLQIAMGIPLNRIKDIRELYRQPPWEGNSIPFDEAEHLRRPPSCYVIAARITSEDPDEGFKPRPGDVQELNFKSSQSVWGYFSVGSAGGIHEFADSQFGHCFSAAETREQARENLALALKELSIRGDFRTTVEYLIKIMESDAFMNHKIDTDWLDMRIAQKDQVEKPDLLLGVVCTALHIADRCLRQLNRNYELHLERGQFLPTNTLTNSVDVTLVSDFTKFAVTVVRTGPSSFHLISNGSLLGVEAHRMSSDGLLVCHELASYMTYCHEDAQGYRTVINNRTMVFSKETDPSILRSQSTGKLLQFTVTDGTHVCANEVYALVEVMKLVLELRVPASGIISLKRIPGASLEPGTELARLHLDDPTQAKSLQLYTGSLTLGCGSHTSHTSYNPPRRSSNQGEWLTQCGTFSGYLSSLNSLDSSDSVQTVGKRGISFQQPACSISEPCTLIAGSDSENSGDPSVAGRPGSNRPSHSLGSLTGFTGAGKLHHNFARLLASLEQVLLGYALPEPFFTPWLSQSLDQLMNFLHDPRLPLLELQDTIAHLAGRLPPAMERELRAQAQLYAGQITSVMANFPSNQIFCLVDSHMTRLKRTQSSTTDAPNGEVIKFQQTVERLVDLAQRYRHGLRGHTIHVLSQLLLGYVVVERHFQHGQYDKCTRQLLARCNYPGIWSSDSPYSNSLGDGIDLLPDGENGYLDEICPISPESLSSALQTLIQPKTISDTIAVIFSHRQLTIKNSMLVRLIGLLTERRELSTASDLKLSLKALAELGATGSSKVALSARRLLISMQTPSYEVRRNQVESIFLSAVDVFGHQFHPEILHKLITSETVVFDILSDFFYHSNPTVASVALEVYIRRSYTAYELTSVQHVRLPNGGPFVAFRFALPMAQSLSSLQSVSRKPAHYQALVHRASDNQDTSLESANASFNPTQFPSTTTTTTPVSNRSEDQKPTLGHARTTSVVDRNPSAGSWAVETSVPARSSLVEDRLQPTADRMGGMAAFPSLKQFEQCFDEVIGLFVAACTEAKTIQSSISEPALFNFGRTSIAKSRAVVGDRSHVTGARFPPLVAFQDPPYQTILFGKSKSNPAEEPIHTLNVALQHSSDWSDTTISSVDCTLFHHQDQSRPRVSGERISDTNVKRNCSSSPDGNQSNGAASGDFRARNEEDDVAQLEAFCKRHADQLRLVGIRRITFLIIKTREFPKFYTFRARDNYREDRVYRHLEPALAFQLELNRMRNYDLEQLPCLNRRMHLYLAKSKTPVGRTAIDYRFFVRCIIRHADLLSREASFEFLQSEAERTLLEAMDALELAHTHPDAGYTMGNHIFLNFAPILLLEDINHLKSTIRKTVLRYALFLHRLHFYLSVCLFGNTNQAEAKLHIRFQPSEPVVPVRIFLHDEEGYNLGLDVYREVLHPTNGEVLLWSMSAPRGPLHGHHAALPHENKDYLQLKRFQARKFNTTYVYDYPKLLEQALHGFWRNYLPPEDHLYDPSIGLKPTAVVAAAAAAEYATASGTHKPDEPIANTGFYGSRVSYRNTSSTTTLTGPGAEFADDKVVLSCTELVLDKNNQLRPVSRIPGSNTVGMVVWHMLLRTPDTPTGRGVIVIANDATHKAGSFGPAEDLTFHRASQLARYLGLPRIYLASNTGARIRVADEVKSVFRVAWLDPAHPEKGYAYLYLTAEDYQRLHAMEAVNCEPIEEYGELRYKIVDIVGKDPDMSVENLRGSAMIAGETSTAYDDIFTVTIVTNRAIGIGAYLARLGQRIIQVKNSHIILTGAMALNKLLGREVYTSNSQLGGVQVMANNGVSHLVASDELHALQQTLEWLSYVPARRGLPVPVLFRPVPVRYTLSGQSIPSGYVVVSAAGSSVGGSPGLSKDMTDQLPFDPIDRLVDYAPSRDRPNDDPRWLFTGVLASQLGQTSDAPLKSASTSPTSSVTTTRPVQANCACEDHNKSADYWLSGFFDWGTWRETLTSWAAGVVVGRARLGGIPCGAITAETRSVTCRVPADPANLSTEAQVVNQAGQVWYPDSAYKTAQAIADFARERIPLFIFASWRGFSGGMKDMYDQVLKFGSMIIDALRRYPEPVFVYLPPQSQLRGGAWVVVDPAINPDRMEMYADPIACRAGVLEPEGTVEIKYRKPDLIETMRRVDEQCRRLLAEIDQLQTGCPILSADQTSSGASLSVKERMRQLQMALEARQKELRPYYHQIACTFADLHDTPGRLQSRGLVHGLVEWPNSRTFFYARLRRRLLEMKAIRLIDSTTSLTPMDDAMTMSISADLAEYLSRLACDPPHRIRIRTVKETIVDEASSSCPQHQWSGATVPDHMKPDDDHPSALYSPTKSIGENCGKSERPDSIDMSYQHPSADEIARGVPKIGVQYSSQFARGMAFLRQWFIQTYCPVDPLTNPETKTIPNGPGDVPDTKSSPSASLATKKGRKPSRSKTQSSWTCSSKHGDSGRLNSASRGAVMVGPEAAERAWSEDHLGVGAWLAQQLGCAQFYCVPKMTGLTQTRNPAEPAAPMGDSDLIVEAAPSENIPVSFIGAQIDALRRKTMFERFQSTLSVSSDKAKELATMLHQLLTPTERAHLVKLLATTTATTATTTTAAVAHDFGTE</sequence>
<feature type="compositionally biased region" description="Polar residues" evidence="14">
    <location>
        <begin position="2499"/>
        <end position="2509"/>
    </location>
</feature>
<dbReference type="UniPathway" id="UPA00655">
    <property type="reaction ID" value="UER00711"/>
</dbReference>
<feature type="region of interest" description="Disordered" evidence="14">
    <location>
        <begin position="2381"/>
        <end position="2415"/>
    </location>
</feature>
<dbReference type="InterPro" id="IPR029045">
    <property type="entry name" value="ClpP/crotonase-like_dom_sf"/>
</dbReference>
<keyword evidence="6 13" id="KW-0067">ATP-binding</keyword>
<dbReference type="GO" id="GO:0003989">
    <property type="term" value="F:acetyl-CoA carboxylase activity"/>
    <property type="evidence" value="ECO:0007669"/>
    <property type="project" value="UniProtKB-EC"/>
</dbReference>
<feature type="domain" description="Biotin carboxylation" evidence="17">
    <location>
        <begin position="1"/>
        <end position="229"/>
    </location>
</feature>
<reference evidence="20" key="1">
    <citation type="submission" date="2019-05" db="EMBL/GenBank/DDBJ databases">
        <title>Annotation for the trematode Fasciolopsis buski.</title>
        <authorList>
            <person name="Choi Y.-J."/>
        </authorList>
    </citation>
    <scope>NUCLEOTIDE SEQUENCE</scope>
    <source>
        <strain evidence="20">HT</strain>
        <tissue evidence="20">Whole worm</tissue>
    </source>
</reference>
<dbReference type="InterPro" id="IPR005482">
    <property type="entry name" value="Biotin_COase_C"/>
</dbReference>
<dbReference type="PANTHER" id="PTHR45728">
    <property type="entry name" value="ACETYL-COA CARBOXYLASE, ISOFORM A"/>
    <property type="match status" value="1"/>
</dbReference>
<dbReference type="InterPro" id="IPR013537">
    <property type="entry name" value="AcCoA_COase_cen"/>
</dbReference>
<keyword evidence="5" id="KW-0276">Fatty acid metabolism</keyword>
<feature type="compositionally biased region" description="Basic and acidic residues" evidence="14">
    <location>
        <begin position="2382"/>
        <end position="2391"/>
    </location>
</feature>
<dbReference type="PROSITE" id="PS00867">
    <property type="entry name" value="CPSASE_2"/>
    <property type="match status" value="1"/>
</dbReference>